<accession>A0A1F8BM08</accession>
<dbReference type="GO" id="GO:0030414">
    <property type="term" value="F:peptidase inhibitor activity"/>
    <property type="evidence" value="ECO:0007669"/>
    <property type="project" value="InterPro"/>
</dbReference>
<dbReference type="Gene3D" id="2.10.70.10">
    <property type="entry name" value="Complement Module, domain 1"/>
    <property type="match status" value="1"/>
</dbReference>
<keyword evidence="1" id="KW-0812">Transmembrane</keyword>
<keyword evidence="1" id="KW-1133">Transmembrane helix</keyword>
<keyword evidence="1" id="KW-0472">Membrane</keyword>
<dbReference type="AlphaFoldDB" id="A0A1F8BM08"/>
<protein>
    <recommendedName>
        <fullName evidence="2">Pacifastin domain-containing protein</fullName>
    </recommendedName>
</protein>
<evidence type="ECO:0000259" key="2">
    <source>
        <dbReference type="Pfam" id="PF05375"/>
    </source>
</evidence>
<comment type="caution">
    <text evidence="3">The sequence shown here is derived from an EMBL/GenBank/DDBJ whole genome shotgun (WGS) entry which is preliminary data.</text>
</comment>
<dbReference type="EMBL" id="MGHH01000007">
    <property type="protein sequence ID" value="OGM65121.1"/>
    <property type="molecule type" value="Genomic_DNA"/>
</dbReference>
<dbReference type="SUPFAM" id="SSF57603">
    <property type="entry name" value="FnI-like domain"/>
    <property type="match status" value="1"/>
</dbReference>
<evidence type="ECO:0000256" key="1">
    <source>
        <dbReference type="SAM" id="Phobius"/>
    </source>
</evidence>
<dbReference type="Proteomes" id="UP000176725">
    <property type="component" value="Unassembled WGS sequence"/>
</dbReference>
<feature type="domain" description="Pacifastin" evidence="2">
    <location>
        <begin position="49"/>
        <end position="74"/>
    </location>
</feature>
<feature type="transmembrane region" description="Helical" evidence="1">
    <location>
        <begin position="6"/>
        <end position="23"/>
    </location>
</feature>
<dbReference type="Pfam" id="PF05375">
    <property type="entry name" value="Pacifastin_I"/>
    <property type="match status" value="1"/>
</dbReference>
<gene>
    <name evidence="3" type="ORF">A2893_05740</name>
</gene>
<sequence length="75" mass="8289">MKNSLLLIFISILIGLIIGYFLGRSNTFNISDLNIDKANCLYKGQTYKHGEGFKDECNSCSCQNGQVACTLMACE</sequence>
<dbReference type="InterPro" id="IPR008037">
    <property type="entry name" value="Pacifastin_dom"/>
</dbReference>
<evidence type="ECO:0000313" key="4">
    <source>
        <dbReference type="Proteomes" id="UP000176725"/>
    </source>
</evidence>
<evidence type="ECO:0000313" key="3">
    <source>
        <dbReference type="EMBL" id="OGM65121.1"/>
    </source>
</evidence>
<name>A0A1F8BM08_9BACT</name>
<organism evidence="3 4">
    <name type="scientific">Candidatus Woesebacteria bacterium RIFCSPLOWO2_01_FULL_39_25</name>
    <dbReference type="NCBI Taxonomy" id="1802521"/>
    <lineage>
        <taxon>Bacteria</taxon>
        <taxon>Candidatus Woeseibacteriota</taxon>
    </lineage>
</organism>
<reference evidence="3 4" key="1">
    <citation type="journal article" date="2016" name="Nat. Commun.">
        <title>Thousands of microbial genomes shed light on interconnected biogeochemical processes in an aquifer system.</title>
        <authorList>
            <person name="Anantharaman K."/>
            <person name="Brown C.T."/>
            <person name="Hug L.A."/>
            <person name="Sharon I."/>
            <person name="Castelle C.J."/>
            <person name="Probst A.J."/>
            <person name="Thomas B.C."/>
            <person name="Singh A."/>
            <person name="Wilkins M.J."/>
            <person name="Karaoz U."/>
            <person name="Brodie E.L."/>
            <person name="Williams K.H."/>
            <person name="Hubbard S.S."/>
            <person name="Banfield J.F."/>
        </authorList>
    </citation>
    <scope>NUCLEOTIDE SEQUENCE [LARGE SCALE GENOMIC DNA]</scope>
</reference>
<proteinExistence type="predicted"/>